<sequence length="219" mass="25739">MKKIFILIPFFLIFLSVSAQIEKPPVYKDCDTVYLKKLEICFNNHLKQDILDEFKVPEIAILENYRGQVKTVFVVNKQGGFEVLFVNAMYPELEEEIKRVFNKLPTITPATYNGRPIDVRYVIPILIPLERNSYEDNIAQEDTEQLDIQEEIKKNNVFDKTLFPEFNSELNIPFTHQEYADIDFALNKGENTHSTSKPYLYNEVKPYIDLEAKRNELLY</sequence>
<dbReference type="AlphaFoldDB" id="A0A3B0TLD3"/>
<dbReference type="EMBL" id="UOEN01000374">
    <property type="protein sequence ID" value="VAW17460.1"/>
    <property type="molecule type" value="Genomic_DNA"/>
</dbReference>
<feature type="non-terminal residue" evidence="1">
    <location>
        <position position="219"/>
    </location>
</feature>
<dbReference type="Gene3D" id="3.30.1150.10">
    <property type="match status" value="1"/>
</dbReference>
<dbReference type="SUPFAM" id="SSF74653">
    <property type="entry name" value="TolA/TonB C-terminal domain"/>
    <property type="match status" value="1"/>
</dbReference>
<evidence type="ECO:0000313" key="1">
    <source>
        <dbReference type="EMBL" id="VAW17460.1"/>
    </source>
</evidence>
<evidence type="ECO:0008006" key="2">
    <source>
        <dbReference type="Google" id="ProtNLM"/>
    </source>
</evidence>
<name>A0A3B0TLD3_9ZZZZ</name>
<proteinExistence type="predicted"/>
<reference evidence="1" key="1">
    <citation type="submission" date="2018-06" db="EMBL/GenBank/DDBJ databases">
        <authorList>
            <person name="Zhirakovskaya E."/>
        </authorList>
    </citation>
    <scope>NUCLEOTIDE SEQUENCE</scope>
</reference>
<accession>A0A3B0TLD3</accession>
<protein>
    <recommendedName>
        <fullName evidence="2">TonB C-terminal domain-containing protein</fullName>
    </recommendedName>
</protein>
<gene>
    <name evidence="1" type="ORF">MNBD_BACTEROID05-266</name>
</gene>
<organism evidence="1">
    <name type="scientific">hydrothermal vent metagenome</name>
    <dbReference type="NCBI Taxonomy" id="652676"/>
    <lineage>
        <taxon>unclassified sequences</taxon>
        <taxon>metagenomes</taxon>
        <taxon>ecological metagenomes</taxon>
    </lineage>
</organism>